<feature type="domain" description="Carrier" evidence="6">
    <location>
        <begin position="1041"/>
        <end position="1125"/>
    </location>
</feature>
<evidence type="ECO:0000256" key="1">
    <source>
        <dbReference type="ARBA" id="ARBA00001957"/>
    </source>
</evidence>
<dbReference type="Gene3D" id="1.10.1200.10">
    <property type="entry name" value="ACP-like"/>
    <property type="match status" value="1"/>
</dbReference>
<evidence type="ECO:0000256" key="3">
    <source>
        <dbReference type="ARBA" id="ARBA00022450"/>
    </source>
</evidence>
<dbReference type="Gene3D" id="3.30.300.30">
    <property type="match status" value="1"/>
</dbReference>
<dbReference type="Gene3D" id="3.40.50.980">
    <property type="match status" value="2"/>
</dbReference>
<dbReference type="InterPro" id="IPR010071">
    <property type="entry name" value="AA_adenyl_dom"/>
</dbReference>
<dbReference type="PROSITE" id="PS50075">
    <property type="entry name" value="CARRIER"/>
    <property type="match status" value="1"/>
</dbReference>
<accession>A0ABW5N7I7</accession>
<comment type="cofactor">
    <cofactor evidence="1">
        <name>pantetheine 4'-phosphate</name>
        <dbReference type="ChEBI" id="CHEBI:47942"/>
    </cofactor>
</comment>
<evidence type="ECO:0000259" key="6">
    <source>
        <dbReference type="PROSITE" id="PS50075"/>
    </source>
</evidence>
<keyword evidence="4" id="KW-0597">Phosphoprotein</keyword>
<dbReference type="InterPro" id="IPR025110">
    <property type="entry name" value="AMP-bd_C"/>
</dbReference>
<comment type="pathway">
    <text evidence="2">Siderophore biosynthesis.</text>
</comment>
<proteinExistence type="predicted"/>
<dbReference type="InterPro" id="IPR029058">
    <property type="entry name" value="AB_hydrolase_fold"/>
</dbReference>
<keyword evidence="8" id="KW-1185">Reference proteome</keyword>
<evidence type="ECO:0000313" key="7">
    <source>
        <dbReference type="EMBL" id="MFD2590568.1"/>
    </source>
</evidence>
<dbReference type="EMBL" id="JBHULX010000004">
    <property type="protein sequence ID" value="MFD2590568.1"/>
    <property type="molecule type" value="Genomic_DNA"/>
</dbReference>
<dbReference type="SUPFAM" id="SSF52777">
    <property type="entry name" value="CoA-dependent acyltransferases"/>
    <property type="match status" value="2"/>
</dbReference>
<evidence type="ECO:0000256" key="2">
    <source>
        <dbReference type="ARBA" id="ARBA00004924"/>
    </source>
</evidence>
<protein>
    <submittedName>
        <fullName evidence="7">Amino acid adenylation domain-containing protein</fullName>
    </submittedName>
</protein>
<keyword evidence="5" id="KW-0436">Ligase</keyword>
<dbReference type="InterPro" id="IPR036736">
    <property type="entry name" value="ACP-like_sf"/>
</dbReference>
<dbReference type="Gene3D" id="1.10.10.1830">
    <property type="entry name" value="Non-ribosomal peptide synthase, adenylation domain"/>
    <property type="match status" value="1"/>
</dbReference>
<dbReference type="Gene3D" id="3.40.50.1820">
    <property type="entry name" value="alpha/beta hydrolase"/>
    <property type="match status" value="1"/>
</dbReference>
<comment type="caution">
    <text evidence="7">The sequence shown here is derived from an EMBL/GenBank/DDBJ whole genome shotgun (WGS) entry which is preliminary data.</text>
</comment>
<dbReference type="Pfam" id="PF18563">
    <property type="entry name" value="TubC_N"/>
    <property type="match status" value="1"/>
</dbReference>
<name>A0ABW5N7I7_9FLAO</name>
<dbReference type="InterPro" id="IPR057737">
    <property type="entry name" value="Condensation_MtbB-like"/>
</dbReference>
<dbReference type="Gene3D" id="2.30.38.10">
    <property type="entry name" value="Luciferase, Domain 3"/>
    <property type="match status" value="1"/>
</dbReference>
<dbReference type="Pfam" id="PF00550">
    <property type="entry name" value="PP-binding"/>
    <property type="match status" value="1"/>
</dbReference>
<evidence type="ECO:0000256" key="5">
    <source>
        <dbReference type="ARBA" id="ARBA00022598"/>
    </source>
</evidence>
<dbReference type="InterPro" id="IPR023213">
    <property type="entry name" value="CAT-like_dom_sf"/>
</dbReference>
<dbReference type="InterPro" id="IPR045851">
    <property type="entry name" value="AMP-bd_C_sf"/>
</dbReference>
<dbReference type="Pfam" id="PF13193">
    <property type="entry name" value="AMP-binding_C"/>
    <property type="match status" value="1"/>
</dbReference>
<reference evidence="8" key="1">
    <citation type="journal article" date="2019" name="Int. J. Syst. Evol. Microbiol.">
        <title>The Global Catalogue of Microorganisms (GCM) 10K type strain sequencing project: providing services to taxonomists for standard genome sequencing and annotation.</title>
        <authorList>
            <consortium name="The Broad Institute Genomics Platform"/>
            <consortium name="The Broad Institute Genome Sequencing Center for Infectious Disease"/>
            <person name="Wu L."/>
            <person name="Ma J."/>
        </authorList>
    </citation>
    <scope>NUCLEOTIDE SEQUENCE [LARGE SCALE GENOMIC DNA]</scope>
    <source>
        <strain evidence="8">KCTC 42423</strain>
    </source>
</reference>
<dbReference type="InterPro" id="IPR006162">
    <property type="entry name" value="Ppantetheine_attach_site"/>
</dbReference>
<dbReference type="SUPFAM" id="SSF56801">
    <property type="entry name" value="Acetyl-CoA synthetase-like"/>
    <property type="match status" value="1"/>
</dbReference>
<dbReference type="CDD" id="cd19535">
    <property type="entry name" value="Cyc_NRPS"/>
    <property type="match status" value="1"/>
</dbReference>
<dbReference type="InterPro" id="IPR001031">
    <property type="entry name" value="Thioesterase"/>
</dbReference>
<keyword evidence="3" id="KW-0596">Phosphopantetheine</keyword>
<dbReference type="Gene3D" id="3.30.559.10">
    <property type="entry name" value="Chloramphenicol acetyltransferase-like domain"/>
    <property type="match status" value="1"/>
</dbReference>
<evidence type="ECO:0000313" key="8">
    <source>
        <dbReference type="Proteomes" id="UP001597459"/>
    </source>
</evidence>
<dbReference type="InterPro" id="IPR001242">
    <property type="entry name" value="Condensation_dom"/>
</dbReference>
<dbReference type="NCBIfam" id="TIGR01733">
    <property type="entry name" value="AA-adenyl-dom"/>
    <property type="match status" value="1"/>
</dbReference>
<dbReference type="RefSeq" id="WP_378257425.1">
    <property type="nucleotide sequence ID" value="NZ_JBHSJV010000001.1"/>
</dbReference>
<dbReference type="PANTHER" id="PTHR45527">
    <property type="entry name" value="NONRIBOSOMAL PEPTIDE SYNTHETASE"/>
    <property type="match status" value="1"/>
</dbReference>
<dbReference type="PROSITE" id="PS00455">
    <property type="entry name" value="AMP_BINDING"/>
    <property type="match status" value="1"/>
</dbReference>
<dbReference type="PANTHER" id="PTHR45527:SF10">
    <property type="entry name" value="PYOCHELIN SYNTHASE PCHF"/>
    <property type="match status" value="1"/>
</dbReference>
<gene>
    <name evidence="7" type="ORF">ACFSTE_06960</name>
</gene>
<evidence type="ECO:0000256" key="4">
    <source>
        <dbReference type="ARBA" id="ARBA00022553"/>
    </source>
</evidence>
<dbReference type="SUPFAM" id="SSF53474">
    <property type="entry name" value="alpha/beta-Hydrolases"/>
    <property type="match status" value="1"/>
</dbReference>
<dbReference type="Pfam" id="PF00668">
    <property type="entry name" value="Condensation"/>
    <property type="match status" value="1"/>
</dbReference>
<dbReference type="Gene3D" id="3.30.559.30">
    <property type="entry name" value="Nonribosomal peptide synthetase, condensation domain"/>
    <property type="match status" value="1"/>
</dbReference>
<dbReference type="InterPro" id="IPR044894">
    <property type="entry name" value="TubC_N_sf"/>
</dbReference>
<dbReference type="CDD" id="cd12114">
    <property type="entry name" value="A_NRPS_TlmIV_like"/>
    <property type="match status" value="1"/>
</dbReference>
<dbReference type="Pfam" id="PF00501">
    <property type="entry name" value="AMP-binding"/>
    <property type="match status" value="1"/>
</dbReference>
<dbReference type="SUPFAM" id="SSF47336">
    <property type="entry name" value="ACP-like"/>
    <property type="match status" value="1"/>
</dbReference>
<dbReference type="InterPro" id="IPR000873">
    <property type="entry name" value="AMP-dep_synth/lig_dom"/>
</dbReference>
<organism evidence="7 8">
    <name type="scientific">Aquimarina hainanensis</name>
    <dbReference type="NCBI Taxonomy" id="1578017"/>
    <lineage>
        <taxon>Bacteria</taxon>
        <taxon>Pseudomonadati</taxon>
        <taxon>Bacteroidota</taxon>
        <taxon>Flavobacteriia</taxon>
        <taxon>Flavobacteriales</taxon>
        <taxon>Flavobacteriaceae</taxon>
        <taxon>Aquimarina</taxon>
    </lineage>
</organism>
<dbReference type="InterPro" id="IPR041464">
    <property type="entry name" value="TubC_N"/>
</dbReference>
<dbReference type="Pfam" id="PF00975">
    <property type="entry name" value="Thioesterase"/>
    <property type="match status" value="1"/>
</dbReference>
<dbReference type="InterPro" id="IPR009081">
    <property type="entry name" value="PP-bd_ACP"/>
</dbReference>
<dbReference type="Proteomes" id="UP001597459">
    <property type="component" value="Unassembled WGS sequence"/>
</dbReference>
<dbReference type="PROSITE" id="PS00012">
    <property type="entry name" value="PHOSPHOPANTETHEINE"/>
    <property type="match status" value="1"/>
</dbReference>
<sequence length="1454" mass="163895">MLTNTITTADLLLKLRNEGIKLWEEGGKLRYKAPQGVLKKEDIEELKQHKEAIISLLQAEQKQVTIVSNPEKKYTPFPLTDVQSAYLLGRNEVFNYGGVACHIYMELTYDDLDPLQTEKVWNQLIARHEMLRAVIDKEGYQQVLEEVPEFKVTYIDAKGKEETTCTAILEEIRTEMGHRVYETSQWPLFDIQVTRTNKVSVFHFSIEFLIADWASIWMLLSEFEKLYNYPKTVLPEIHLSFRDYLIGERGLRETTSYAKDKQYWMHRIQEIPGAPDLPMARNHVPSGKGHFTRRFVKLTKGEWNELKSYCQQLGVTPTTVVMTAYAAVIERWSKTKDFCLNLTVLNRLPLHEEVNAIVGDFTSVSLLQINWKSEETFLERIKKISNQLFDDLDHRLFSGVEVIREITRQRGRGEALMPYVFTSAIGLTNPEEGNQIKGKLSGHGISQTPQVFIDCQAMDTVEGLHVNWDIREGVFPEGVIDDMFHAFSEVLRKLVHDKNCWEARTVVALPEWQIIERNAINATEKDIADKTLHHQLVESIKNTPEAIAVIDNGQKISYGEIGKRATALANKLLELGCKPQDRIAISLEKGMEQIISAIAILSVGGVYVPIDVFQPVERRNHMLHHAEIRFAILHEENLTTWKDVENTIPLIPVETVESSSVINLQVTNNTSLPAYIIYTSGSTGLPKGVVISHKAAVNTITDINNRFGVTSSDTVLSLAQLGFDLSVYDIFGLLSVGGTLVIPSKERQTDPSHWATLIQEYEVTVWNTVPAIMQMLVTYLEAERDTVLSTLRLALLSGDWIPLTLPDSMKNIIPDIEVISLGGATEAAIWSIHHVYQGIEEDWSSIPYGKPLANQGFRVLDGHLSDCPVWSTGDLYITGVGLADEYLNDKELTENAFFFHPVDGQRLYKTGDLGRYTPGGEIEFLGREDHQVKIRGHRIELGEIEAALVKHHNVKEAGVVVAGRRENQSLFAVVVIQKQKENQEKELIQYVRTQIPEYMVPAHIQVVEVLPVTKNGKINKKEITRWASDFHTNASLIHDDDSMNELESSLAIQWKDTLGISAIGKRQSFYDLGADSLVMAQMAGKLRDQLRDDVTYNEIPYDALLRQMLNFPTIESLALFIEEKGAGKIDKSSTDEQDITAGSNGVLTYYGDSTNGPLRVIFHAGIGTMNCFLPMLEQLKKEDYGPIVGVTVKDTDLYCEHDPYQLIESVAEDYANRLIETGHKEMQLIGYCMGGQFAIEVARRLLEQEIEVVDMVLIDSHPVYVDVKDDLVIESLFVPNLNISMVQAGFREVNPMDVARGFIQIIEENKGVIPDGAARQLHGDEGLVSVSELFTELENCTMRERFTSYVDTIASITGENMEVEMAEGLFKVYRQSYLASTFTPLPYMGDIRFLNAAGNSGFLPGTDEKTIAYWREACLGEMTVEEIGGDHFSCIEPPHLDDLVPKISAPFLNQ</sequence>
<dbReference type="InterPro" id="IPR020845">
    <property type="entry name" value="AMP-binding_CS"/>
</dbReference>